<dbReference type="PROSITE" id="PS50110">
    <property type="entry name" value="RESPONSE_REGULATORY"/>
    <property type="match status" value="1"/>
</dbReference>
<evidence type="ECO:0000256" key="1">
    <source>
        <dbReference type="PROSITE-ProRule" id="PRU00169"/>
    </source>
</evidence>
<comment type="caution">
    <text evidence="3">The sequence shown here is derived from an EMBL/GenBank/DDBJ whole genome shotgun (WGS) entry which is preliminary data.</text>
</comment>
<dbReference type="PANTHER" id="PTHR44520:SF2">
    <property type="entry name" value="RESPONSE REGULATOR RCP1"/>
    <property type="match status" value="1"/>
</dbReference>
<name>A0ABD5X4U3_9EURY</name>
<proteinExistence type="predicted"/>
<dbReference type="AlphaFoldDB" id="A0ABD5X4U3"/>
<sequence length="151" mass="17434">MSNTAAENEEPVEILLAEDNPNDVEMTRRAFDKGKFVNHLHVVNNGIEAMEFLRQEGEYADKPRPDIILLDLEMPQKDGKEVLEDLEDDPELSPIPVIVLTSSEAERDIIESYRHNANAYMTKPVGYKDFQETVREVESFWFRVVKLPNEE</sequence>
<dbReference type="SUPFAM" id="SSF52172">
    <property type="entry name" value="CheY-like"/>
    <property type="match status" value="1"/>
</dbReference>
<dbReference type="EMBL" id="JBHSZQ010000002">
    <property type="protein sequence ID" value="MFC7124821.1"/>
    <property type="molecule type" value="Genomic_DNA"/>
</dbReference>
<feature type="modified residue" description="4-aspartylphosphate" evidence="1">
    <location>
        <position position="71"/>
    </location>
</feature>
<organism evidence="3 4">
    <name type="scientific">Halovenus rubra</name>
    <dbReference type="NCBI Taxonomy" id="869890"/>
    <lineage>
        <taxon>Archaea</taxon>
        <taxon>Methanobacteriati</taxon>
        <taxon>Methanobacteriota</taxon>
        <taxon>Stenosarchaea group</taxon>
        <taxon>Halobacteria</taxon>
        <taxon>Halobacteriales</taxon>
        <taxon>Haloarculaceae</taxon>
        <taxon>Halovenus</taxon>
    </lineage>
</organism>
<accession>A0ABD5X4U3</accession>
<feature type="domain" description="Response regulatory" evidence="2">
    <location>
        <begin position="13"/>
        <end position="138"/>
    </location>
</feature>
<dbReference type="PANTHER" id="PTHR44520">
    <property type="entry name" value="RESPONSE REGULATOR RCP1-RELATED"/>
    <property type="match status" value="1"/>
</dbReference>
<dbReference type="InterPro" id="IPR011006">
    <property type="entry name" value="CheY-like_superfamily"/>
</dbReference>
<protein>
    <submittedName>
        <fullName evidence="3">Response regulator</fullName>
    </submittedName>
</protein>
<keyword evidence="1" id="KW-0597">Phosphoprotein</keyword>
<dbReference type="InterPro" id="IPR001789">
    <property type="entry name" value="Sig_transdc_resp-reg_receiver"/>
</dbReference>
<dbReference type="InterPro" id="IPR052893">
    <property type="entry name" value="TCS_response_regulator"/>
</dbReference>
<dbReference type="Proteomes" id="UP001596414">
    <property type="component" value="Unassembled WGS sequence"/>
</dbReference>
<dbReference type="Pfam" id="PF00072">
    <property type="entry name" value="Response_reg"/>
    <property type="match status" value="1"/>
</dbReference>
<dbReference type="SMART" id="SM00448">
    <property type="entry name" value="REC"/>
    <property type="match status" value="1"/>
</dbReference>
<dbReference type="Gene3D" id="3.40.50.2300">
    <property type="match status" value="1"/>
</dbReference>
<evidence type="ECO:0000313" key="3">
    <source>
        <dbReference type="EMBL" id="MFC7124821.1"/>
    </source>
</evidence>
<dbReference type="RefSeq" id="WP_267638401.1">
    <property type="nucleotide sequence ID" value="NZ_JAODIY010000013.1"/>
</dbReference>
<evidence type="ECO:0000313" key="4">
    <source>
        <dbReference type="Proteomes" id="UP001596414"/>
    </source>
</evidence>
<reference evidence="3 4" key="1">
    <citation type="journal article" date="2014" name="Int. J. Syst. Evol. Microbiol.">
        <title>Complete genome sequence of Corynebacterium casei LMG S-19264T (=DSM 44701T), isolated from a smear-ripened cheese.</title>
        <authorList>
            <consortium name="US DOE Joint Genome Institute (JGI-PGF)"/>
            <person name="Walter F."/>
            <person name="Albersmeier A."/>
            <person name="Kalinowski J."/>
            <person name="Ruckert C."/>
        </authorList>
    </citation>
    <scope>NUCLEOTIDE SEQUENCE [LARGE SCALE GENOMIC DNA]</scope>
    <source>
        <strain evidence="3 4">CGMCC 4.7215</strain>
    </source>
</reference>
<evidence type="ECO:0000259" key="2">
    <source>
        <dbReference type="PROSITE" id="PS50110"/>
    </source>
</evidence>
<dbReference type="CDD" id="cd17557">
    <property type="entry name" value="REC_Rcp-like"/>
    <property type="match status" value="1"/>
</dbReference>
<gene>
    <name evidence="3" type="ORF">ACFQJ7_02040</name>
</gene>